<evidence type="ECO:0000313" key="7">
    <source>
        <dbReference type="EMBL" id="EAZ92769.1"/>
    </source>
</evidence>
<dbReference type="PANTHER" id="PTHR21716:SF62">
    <property type="entry name" value="TRANSPORT PROTEIN YDBI-RELATED"/>
    <property type="match status" value="1"/>
</dbReference>
<dbReference type="InterPro" id="IPR002549">
    <property type="entry name" value="AI-2E-like"/>
</dbReference>
<comment type="similarity">
    <text evidence="2">Belongs to the autoinducer-2 exporter (AI-2E) (TC 2.A.86) family.</text>
</comment>
<dbReference type="RefSeq" id="WP_008273913.1">
    <property type="nucleotide sequence ID" value="NZ_AAXW01000004.1"/>
</dbReference>
<evidence type="ECO:0000256" key="3">
    <source>
        <dbReference type="ARBA" id="ARBA00022692"/>
    </source>
</evidence>
<organism evidence="7 8">
    <name type="scientific">Crocosphaera chwakensis CCY0110</name>
    <dbReference type="NCBI Taxonomy" id="391612"/>
    <lineage>
        <taxon>Bacteria</taxon>
        <taxon>Bacillati</taxon>
        <taxon>Cyanobacteriota</taxon>
        <taxon>Cyanophyceae</taxon>
        <taxon>Oscillatoriophycideae</taxon>
        <taxon>Chroococcales</taxon>
        <taxon>Aphanothecaceae</taxon>
        <taxon>Crocosphaera</taxon>
        <taxon>Crocosphaera chwakensis</taxon>
    </lineage>
</organism>
<feature type="transmembrane region" description="Helical" evidence="6">
    <location>
        <begin position="138"/>
        <end position="164"/>
    </location>
</feature>
<evidence type="ECO:0000256" key="5">
    <source>
        <dbReference type="ARBA" id="ARBA00023136"/>
    </source>
</evidence>
<gene>
    <name evidence="7" type="ORF">CY0110_21772</name>
</gene>
<feature type="transmembrane region" description="Helical" evidence="6">
    <location>
        <begin position="293"/>
        <end position="317"/>
    </location>
</feature>
<comment type="caution">
    <text evidence="7">The sequence shown here is derived from an EMBL/GenBank/DDBJ whole genome shotgun (WGS) entry which is preliminary data.</text>
</comment>
<feature type="transmembrane region" description="Helical" evidence="6">
    <location>
        <begin position="6"/>
        <end position="35"/>
    </location>
</feature>
<dbReference type="eggNOG" id="COG0628">
    <property type="taxonomic scope" value="Bacteria"/>
</dbReference>
<dbReference type="OrthoDB" id="506451at2"/>
<dbReference type="EMBL" id="AAXW01000004">
    <property type="protein sequence ID" value="EAZ92769.1"/>
    <property type="molecule type" value="Genomic_DNA"/>
</dbReference>
<dbReference type="GO" id="GO:0055085">
    <property type="term" value="P:transmembrane transport"/>
    <property type="evidence" value="ECO:0007669"/>
    <property type="project" value="TreeGrafter"/>
</dbReference>
<protein>
    <recommendedName>
        <fullName evidence="9">Permease</fullName>
    </recommendedName>
</protein>
<evidence type="ECO:0000256" key="1">
    <source>
        <dbReference type="ARBA" id="ARBA00004141"/>
    </source>
</evidence>
<reference evidence="7 8" key="1">
    <citation type="submission" date="2007-03" db="EMBL/GenBank/DDBJ databases">
        <authorList>
            <person name="Stal L."/>
            <person name="Ferriera S."/>
            <person name="Johnson J."/>
            <person name="Kravitz S."/>
            <person name="Beeson K."/>
            <person name="Sutton G."/>
            <person name="Rogers Y.-H."/>
            <person name="Friedman R."/>
            <person name="Frazier M."/>
            <person name="Venter J.C."/>
        </authorList>
    </citation>
    <scope>NUCLEOTIDE SEQUENCE [LARGE SCALE GENOMIC DNA]</scope>
    <source>
        <strain evidence="7 8">CCY0110</strain>
    </source>
</reference>
<evidence type="ECO:0000256" key="6">
    <source>
        <dbReference type="SAM" id="Phobius"/>
    </source>
</evidence>
<feature type="transmembrane region" description="Helical" evidence="6">
    <location>
        <begin position="56"/>
        <end position="77"/>
    </location>
</feature>
<keyword evidence="4 6" id="KW-1133">Transmembrane helix</keyword>
<dbReference type="Pfam" id="PF01594">
    <property type="entry name" value="AI-2E_transport"/>
    <property type="match status" value="1"/>
</dbReference>
<comment type="subcellular location">
    <subcellularLocation>
        <location evidence="1">Membrane</location>
        <topology evidence="1">Multi-pass membrane protein</topology>
    </subcellularLocation>
</comment>
<evidence type="ECO:0008006" key="9">
    <source>
        <dbReference type="Google" id="ProtNLM"/>
    </source>
</evidence>
<dbReference type="Proteomes" id="UP000003781">
    <property type="component" value="Unassembled WGS sequence"/>
</dbReference>
<feature type="transmembrane region" description="Helical" evidence="6">
    <location>
        <begin position="194"/>
        <end position="215"/>
    </location>
</feature>
<accession>A3IKQ0</accession>
<proteinExistence type="inferred from homology"/>
<keyword evidence="8" id="KW-1185">Reference proteome</keyword>
<keyword evidence="5 6" id="KW-0472">Membrane</keyword>
<dbReference type="PANTHER" id="PTHR21716">
    <property type="entry name" value="TRANSMEMBRANE PROTEIN"/>
    <property type="match status" value="1"/>
</dbReference>
<dbReference type="AlphaFoldDB" id="A3IKQ0"/>
<dbReference type="GO" id="GO:0016020">
    <property type="term" value="C:membrane"/>
    <property type="evidence" value="ECO:0007669"/>
    <property type="project" value="UniProtKB-SubCell"/>
</dbReference>
<name>A3IKQ0_9CHRO</name>
<evidence type="ECO:0000256" key="2">
    <source>
        <dbReference type="ARBA" id="ARBA00009773"/>
    </source>
</evidence>
<sequence length="346" mass="38640">MYFSNFVGVIALLIAIYILWQIRFIILLTFAAVALATAINYLVQLLMKLGIKKRGVAIFVALFLLALIFAVFLWLIFPPFIDQVQQSLYLLPLVVDKIGVWLMWLQETVPEQLVGEIQKLENLTRDLPGIATQLVGNFYSIFSGSLGVLLNILLVTVVMIMLLASPRPYIRLFLAFFPSFYRRRAAKILKKSEIALVGWTKGILFNMLVITLLSWLGLTILQVKLSLANALLAGLLTFIPNLGPALSCIPPIVLALIDAPWKALAVLILYILIQQAESNILTPLVMKQQVSLLPAVTLLAQASFAIFFGFIGLFLALPLAVVAQVWIEEVLIQDILSNWNKKKRSH</sequence>
<evidence type="ECO:0000313" key="8">
    <source>
        <dbReference type="Proteomes" id="UP000003781"/>
    </source>
</evidence>
<keyword evidence="3 6" id="KW-0812">Transmembrane</keyword>
<evidence type="ECO:0000256" key="4">
    <source>
        <dbReference type="ARBA" id="ARBA00022989"/>
    </source>
</evidence>